<evidence type="ECO:0000313" key="1">
    <source>
        <dbReference type="Proteomes" id="UP000694864"/>
    </source>
</evidence>
<name>A0ABM0Y7Q4_CAMSA</name>
<accession>A0ABM0Y7Q4</accession>
<organism evidence="1 2">
    <name type="scientific">Camelina sativa</name>
    <name type="common">False flax</name>
    <name type="synonym">Myagrum sativum</name>
    <dbReference type="NCBI Taxonomy" id="90675"/>
    <lineage>
        <taxon>Eukaryota</taxon>
        <taxon>Viridiplantae</taxon>
        <taxon>Streptophyta</taxon>
        <taxon>Embryophyta</taxon>
        <taxon>Tracheophyta</taxon>
        <taxon>Spermatophyta</taxon>
        <taxon>Magnoliopsida</taxon>
        <taxon>eudicotyledons</taxon>
        <taxon>Gunneridae</taxon>
        <taxon>Pentapetalae</taxon>
        <taxon>rosids</taxon>
        <taxon>malvids</taxon>
        <taxon>Brassicales</taxon>
        <taxon>Brassicaceae</taxon>
        <taxon>Camelineae</taxon>
        <taxon>Camelina</taxon>
    </lineage>
</organism>
<evidence type="ECO:0000313" key="2">
    <source>
        <dbReference type="RefSeq" id="XP_010496852.1"/>
    </source>
</evidence>
<dbReference type="RefSeq" id="XP_010496852.1">
    <property type="nucleotide sequence ID" value="XM_010498550.2"/>
</dbReference>
<reference evidence="2" key="2">
    <citation type="submission" date="2025-08" db="UniProtKB">
        <authorList>
            <consortium name="RefSeq"/>
        </authorList>
    </citation>
    <scope>IDENTIFICATION</scope>
    <source>
        <tissue evidence="2">Leaf</tissue>
    </source>
</reference>
<dbReference type="Proteomes" id="UP000694864">
    <property type="component" value="Unplaced"/>
</dbReference>
<keyword evidence="1" id="KW-1185">Reference proteome</keyword>
<gene>
    <name evidence="2" type="primary">LOC104773881</name>
</gene>
<protein>
    <submittedName>
        <fullName evidence="2">Uncharacterized protein LOC104773881 isoform X1</fullName>
    </submittedName>
</protein>
<dbReference type="GeneID" id="104773881"/>
<proteinExistence type="predicted"/>
<reference evidence="1" key="1">
    <citation type="journal article" date="2014" name="Nat. Commun.">
        <title>The emerging biofuel crop Camelina sativa retains a highly undifferentiated hexaploid genome structure.</title>
        <authorList>
            <person name="Kagale S."/>
            <person name="Koh C."/>
            <person name="Nixon J."/>
            <person name="Bollina V."/>
            <person name="Clarke W.E."/>
            <person name="Tuteja R."/>
            <person name="Spillane C."/>
            <person name="Robinson S.J."/>
            <person name="Links M.G."/>
            <person name="Clarke C."/>
            <person name="Higgins E.E."/>
            <person name="Huebert T."/>
            <person name="Sharpe A.G."/>
            <person name="Parkin I.A."/>
        </authorList>
    </citation>
    <scope>NUCLEOTIDE SEQUENCE [LARGE SCALE GENOMIC DNA]</scope>
    <source>
        <strain evidence="1">cv. DH55</strain>
    </source>
</reference>
<sequence>MRGEEFGVHAHSVTIGSFFVRTLFTNIYIRKIQPNYYVWTGHGEKIQPQYQYEAGYENFDYNTYQTVETKWNSNAYMGDMFESQTSGGHVTEGGEHSGEHVGHDNAWELSIYFHYHNPLGSNPRYTAEEIIQRESMEMMKERKIDNRLKDPTQARGSTLNGPYASAYPHGVPPNKTFKFKWK</sequence>